<keyword evidence="9" id="KW-1185">Reference proteome</keyword>
<keyword evidence="4" id="KW-0732">Signal</keyword>
<accession>A0A7W7EUC4</accession>
<comment type="similarity">
    <text evidence="1">Belongs to the tannase family.</text>
</comment>
<evidence type="ECO:0000256" key="4">
    <source>
        <dbReference type="ARBA" id="ARBA00022729"/>
    </source>
</evidence>
<keyword evidence="6" id="KW-0106">Calcium</keyword>
<gene>
    <name evidence="8" type="ORF">GGR37_002463</name>
</gene>
<keyword evidence="7" id="KW-1015">Disulfide bond</keyword>
<organism evidence="8 9">
    <name type="scientific">Novosphingobium taihuense</name>
    <dbReference type="NCBI Taxonomy" id="260085"/>
    <lineage>
        <taxon>Bacteria</taxon>
        <taxon>Pseudomonadati</taxon>
        <taxon>Pseudomonadota</taxon>
        <taxon>Alphaproteobacteria</taxon>
        <taxon>Sphingomonadales</taxon>
        <taxon>Sphingomonadaceae</taxon>
        <taxon>Novosphingobium</taxon>
    </lineage>
</organism>
<dbReference type="EMBL" id="JACHOA010000004">
    <property type="protein sequence ID" value="MBB4614177.1"/>
    <property type="molecule type" value="Genomic_DNA"/>
</dbReference>
<dbReference type="GO" id="GO:0046872">
    <property type="term" value="F:metal ion binding"/>
    <property type="evidence" value="ECO:0007669"/>
    <property type="project" value="UniProtKB-KW"/>
</dbReference>
<dbReference type="PANTHER" id="PTHR33938">
    <property type="entry name" value="FERULOYL ESTERASE B-RELATED"/>
    <property type="match status" value="1"/>
</dbReference>
<keyword evidence="5 8" id="KW-0378">Hydrolase</keyword>
<name>A0A7W7EUC4_9SPHN</name>
<keyword evidence="3" id="KW-0479">Metal-binding</keyword>
<dbReference type="AlphaFoldDB" id="A0A7W7EUC4"/>
<reference evidence="8 9" key="1">
    <citation type="submission" date="2020-08" db="EMBL/GenBank/DDBJ databases">
        <title>Genomic Encyclopedia of Type Strains, Phase IV (KMG-IV): sequencing the most valuable type-strain genomes for metagenomic binning, comparative biology and taxonomic classification.</title>
        <authorList>
            <person name="Goeker M."/>
        </authorList>
    </citation>
    <scope>NUCLEOTIDE SEQUENCE [LARGE SCALE GENOMIC DNA]</scope>
    <source>
        <strain evidence="8 9">DSM 17507</strain>
    </source>
</reference>
<evidence type="ECO:0000256" key="5">
    <source>
        <dbReference type="ARBA" id="ARBA00022801"/>
    </source>
</evidence>
<comment type="caution">
    <text evidence="8">The sequence shown here is derived from an EMBL/GenBank/DDBJ whole genome shotgun (WGS) entry which is preliminary data.</text>
</comment>
<evidence type="ECO:0000256" key="2">
    <source>
        <dbReference type="ARBA" id="ARBA00022487"/>
    </source>
</evidence>
<protein>
    <submittedName>
        <fullName evidence="8">Feruloyl esterase</fullName>
        <ecNumber evidence="8">3.1.1.73</ecNumber>
    </submittedName>
</protein>
<dbReference type="SUPFAM" id="SSF53474">
    <property type="entry name" value="alpha/beta-Hydrolases"/>
    <property type="match status" value="1"/>
</dbReference>
<evidence type="ECO:0000256" key="1">
    <source>
        <dbReference type="ARBA" id="ARBA00006249"/>
    </source>
</evidence>
<evidence type="ECO:0000256" key="7">
    <source>
        <dbReference type="ARBA" id="ARBA00023157"/>
    </source>
</evidence>
<keyword evidence="2" id="KW-0719">Serine esterase</keyword>
<proteinExistence type="inferred from homology"/>
<dbReference type="Proteomes" id="UP000538566">
    <property type="component" value="Unassembled WGS sequence"/>
</dbReference>
<dbReference type="EC" id="3.1.1.73" evidence="8"/>
<dbReference type="Gene3D" id="3.40.50.1820">
    <property type="entry name" value="alpha/beta hydrolase"/>
    <property type="match status" value="1"/>
</dbReference>
<evidence type="ECO:0000256" key="3">
    <source>
        <dbReference type="ARBA" id="ARBA00022723"/>
    </source>
</evidence>
<dbReference type="InterPro" id="IPR029058">
    <property type="entry name" value="AB_hydrolase_fold"/>
</dbReference>
<dbReference type="OrthoDB" id="7197884at2"/>
<dbReference type="GO" id="GO:0030600">
    <property type="term" value="F:feruloyl esterase activity"/>
    <property type="evidence" value="ECO:0007669"/>
    <property type="project" value="UniProtKB-EC"/>
</dbReference>
<evidence type="ECO:0000256" key="6">
    <source>
        <dbReference type="ARBA" id="ARBA00022837"/>
    </source>
</evidence>
<dbReference type="InterPro" id="IPR011118">
    <property type="entry name" value="Tannase/feruloyl_esterase"/>
</dbReference>
<sequence length="517" mass="55671">MLLGASCAFAFGLPAAAIHSETGAPAGACANLKRLGTDDLRVLEAHDVQAGAAPAFYGENDDLKMPDHCLMRGSFGERKGVGGRTFETRFELRMPARWNGRFVFEGGGNMDGVDWPAHGTLFGRLSPSALERGFAVVRTNGGHVSPGNNSTDGTWALDQQARIDYGFVALDRVAIAAKRIVAEYYGRPAERSYFVGCSNGGRQAMLVTQKFPSYFDGVVAGNAAFNLIRIAPRLTWTTAQLHKISRPGIGAFTKADLNLVAKEAVRQCDRLDGLADGLIQDMAACKIDPAVLQCKQGKVATCLSAVQVTTLKRIMAGPLDAQGKPYYAPLPYGSTPPYWAGEQAADPVAPSLFMDTMRYFATTPANPGLDARQVQFPGVFQSLVSTSEIVDAEGTMLNSFAPQSKLIIYHGTGDYALSAFELTRWYDRLGQDTGGHTQDWARLFLVPGMMHCGGGKATDEFDPLAAIQSWVEEGKAPDRIIATGKELPGISRPLCPWPKVARYRGGNPASAESFDCR</sequence>
<evidence type="ECO:0000313" key="8">
    <source>
        <dbReference type="EMBL" id="MBB4614177.1"/>
    </source>
</evidence>
<dbReference type="PANTHER" id="PTHR33938:SF15">
    <property type="entry name" value="FERULOYL ESTERASE B-RELATED"/>
    <property type="match status" value="1"/>
</dbReference>
<dbReference type="Pfam" id="PF07519">
    <property type="entry name" value="Tannase"/>
    <property type="match status" value="1"/>
</dbReference>
<evidence type="ECO:0000313" key="9">
    <source>
        <dbReference type="Proteomes" id="UP000538566"/>
    </source>
</evidence>
<dbReference type="RefSeq" id="WP_158637677.1">
    <property type="nucleotide sequence ID" value="NZ_JACHOA010000004.1"/>
</dbReference>